<feature type="transmembrane region" description="Helical" evidence="1">
    <location>
        <begin position="195"/>
        <end position="215"/>
    </location>
</feature>
<reference evidence="2" key="1">
    <citation type="submission" date="2007-07" db="EMBL/GenBank/DDBJ databases">
        <title>PCAP assembly of the Caenorhabditis remanei genome.</title>
        <authorList>
            <consortium name="The Caenorhabditis remanei Sequencing Consortium"/>
            <person name="Wilson R.K."/>
        </authorList>
    </citation>
    <scope>NUCLEOTIDE SEQUENCE [LARGE SCALE GENOMIC DNA]</scope>
    <source>
        <strain evidence="2">PB4641</strain>
    </source>
</reference>
<dbReference type="InParanoid" id="E3MF37"/>
<evidence type="ECO:0000256" key="1">
    <source>
        <dbReference type="SAM" id="Phobius"/>
    </source>
</evidence>
<name>E3MF37_CAERE</name>
<accession>E3MF37</accession>
<protein>
    <submittedName>
        <fullName evidence="2">CRE-SRXA-6 protein</fullName>
    </submittedName>
</protein>
<feature type="transmembrane region" description="Helical" evidence="1">
    <location>
        <begin position="253"/>
        <end position="273"/>
    </location>
</feature>
<feature type="transmembrane region" description="Helical" evidence="1">
    <location>
        <begin position="148"/>
        <end position="170"/>
    </location>
</feature>
<gene>
    <name evidence="2" type="primary">Cre-srxa-6</name>
    <name evidence="2" type="ORF">CRE_21247</name>
</gene>
<keyword evidence="3" id="KW-1185">Reference proteome</keyword>
<dbReference type="AlphaFoldDB" id="E3MF37"/>
<dbReference type="PANTHER" id="PTHR23018:SF6">
    <property type="entry name" value="G_PROTEIN_RECEP_F1_2 DOMAIN-CONTAINING PROTEIN-RELATED"/>
    <property type="match status" value="1"/>
</dbReference>
<keyword evidence="1" id="KW-0812">Transmembrane</keyword>
<feature type="transmembrane region" description="Helical" evidence="1">
    <location>
        <begin position="88"/>
        <end position="106"/>
    </location>
</feature>
<dbReference type="InterPro" id="IPR005047">
    <property type="entry name" value="7TM_GPCR_serpentine_rcpt_Srxa"/>
</dbReference>
<dbReference type="OMA" id="NTHLIWI"/>
<evidence type="ECO:0000313" key="3">
    <source>
        <dbReference type="Proteomes" id="UP000008281"/>
    </source>
</evidence>
<keyword evidence="1" id="KW-0472">Membrane</keyword>
<dbReference type="PANTHER" id="PTHR23018">
    <property type="entry name" value="SERPENTINE RECEPTOR, CLASS XA-RELATED"/>
    <property type="match status" value="1"/>
</dbReference>
<feature type="transmembrane region" description="Helical" evidence="1">
    <location>
        <begin position="12"/>
        <end position="33"/>
    </location>
</feature>
<keyword evidence="1" id="KW-1133">Transmembrane helix</keyword>
<dbReference type="Proteomes" id="UP000008281">
    <property type="component" value="Unassembled WGS sequence"/>
</dbReference>
<proteinExistence type="predicted"/>
<feature type="transmembrane region" description="Helical" evidence="1">
    <location>
        <begin position="45"/>
        <end position="68"/>
    </location>
</feature>
<dbReference type="Gene3D" id="1.20.1070.10">
    <property type="entry name" value="Rhodopsin 7-helix transmembrane proteins"/>
    <property type="match status" value="1"/>
</dbReference>
<dbReference type="Pfam" id="PF03383">
    <property type="entry name" value="Serpentine_r_xa"/>
    <property type="match status" value="1"/>
</dbReference>
<dbReference type="EMBL" id="DS268440">
    <property type="protein sequence ID" value="EFP00791.1"/>
    <property type="molecule type" value="Genomic_DNA"/>
</dbReference>
<dbReference type="STRING" id="31234.E3MF37"/>
<dbReference type="SUPFAM" id="SSF81321">
    <property type="entry name" value="Family A G protein-coupled receptor-like"/>
    <property type="match status" value="1"/>
</dbReference>
<dbReference type="eggNOG" id="ENOG502TCW2">
    <property type="taxonomic scope" value="Eukaryota"/>
</dbReference>
<evidence type="ECO:0000313" key="2">
    <source>
        <dbReference type="EMBL" id="EFP00791.1"/>
    </source>
</evidence>
<dbReference type="OrthoDB" id="5816045at2759"/>
<sequence>MLSEIPLFHVVFQLIFCILTSFLLIFDSTLLFLAIFHRNDTNFPVAYLIVMSVCGVLCKIAFITDFAVFLVVNELDYLEYRQFLGKEFTLLGTLTYFIPMFVSVLMTSNRLFIVLRPTDQTVFSQKRIFLYSFGILVRQNLNLNPMPVQILCLVLLLIPYFSTCSVNFMARKLEFQTDCSPDRHPMTRFTNTHLIWIPTTLLLINLTLVLHLKAVRHSVYSKMLQKTSTVSMTSSTQLAQCQKRREQMLMRQALAITVYLSFYEVGTFLMRTFPDTYSSLPQSVRDAYFYFRLETICAMNFFVYFMESSSMRKMLKSFLGCAKKKSSIIGRSHSEAPKVSTATLRT</sequence>
<organism evidence="3">
    <name type="scientific">Caenorhabditis remanei</name>
    <name type="common">Caenorhabditis vulgaris</name>
    <dbReference type="NCBI Taxonomy" id="31234"/>
    <lineage>
        <taxon>Eukaryota</taxon>
        <taxon>Metazoa</taxon>
        <taxon>Ecdysozoa</taxon>
        <taxon>Nematoda</taxon>
        <taxon>Chromadorea</taxon>
        <taxon>Rhabditida</taxon>
        <taxon>Rhabditina</taxon>
        <taxon>Rhabditomorpha</taxon>
        <taxon>Rhabditoidea</taxon>
        <taxon>Rhabditidae</taxon>
        <taxon>Peloderinae</taxon>
        <taxon>Caenorhabditis</taxon>
    </lineage>
</organism>
<dbReference type="HOGENOM" id="CLU_069454_0_0_1"/>
<feature type="transmembrane region" description="Helical" evidence="1">
    <location>
        <begin position="288"/>
        <end position="306"/>
    </location>
</feature>